<gene>
    <name evidence="1" type="primary">Erv31_4</name>
    <name evidence="1" type="ORF">ROSBEN_R15542</name>
</gene>
<proteinExistence type="predicted"/>
<comment type="caution">
    <text evidence="1">The sequence shown here is derived from an EMBL/GenBank/DDBJ whole genome shotgun (WGS) entry which is preliminary data.</text>
</comment>
<keyword evidence="2" id="KW-1185">Reference proteome</keyword>
<accession>A0A7L0DNX4</accession>
<dbReference type="Proteomes" id="UP000545435">
    <property type="component" value="Unassembled WGS sequence"/>
</dbReference>
<reference evidence="1 2" key="1">
    <citation type="submission" date="2019-09" db="EMBL/GenBank/DDBJ databases">
        <title>Bird 10,000 Genomes (B10K) Project - Family phase.</title>
        <authorList>
            <person name="Zhang G."/>
        </authorList>
    </citation>
    <scope>NUCLEOTIDE SEQUENCE [LARGE SCALE GENOMIC DNA]</scope>
    <source>
        <strain evidence="1">B10K-DU-006-20</strain>
        <tissue evidence="1">Mixed tissue sample</tissue>
    </source>
</reference>
<organism evidence="1 2">
    <name type="scientific">Rostratula benghalensis</name>
    <name type="common">greater painted-snipe</name>
    <dbReference type="NCBI Taxonomy" id="118793"/>
    <lineage>
        <taxon>Eukaryota</taxon>
        <taxon>Metazoa</taxon>
        <taxon>Chordata</taxon>
        <taxon>Craniata</taxon>
        <taxon>Vertebrata</taxon>
        <taxon>Euteleostomi</taxon>
        <taxon>Archelosauria</taxon>
        <taxon>Archosauria</taxon>
        <taxon>Dinosauria</taxon>
        <taxon>Saurischia</taxon>
        <taxon>Theropoda</taxon>
        <taxon>Coelurosauria</taxon>
        <taxon>Aves</taxon>
        <taxon>Neognathae</taxon>
        <taxon>Neoaves</taxon>
        <taxon>Charadriiformes</taxon>
        <taxon>Rostratulidae</taxon>
        <taxon>Rostratula</taxon>
    </lineage>
</organism>
<dbReference type="EMBL" id="VXAI01000978">
    <property type="protein sequence ID" value="NXJ72415.1"/>
    <property type="molecule type" value="Genomic_DNA"/>
</dbReference>
<feature type="non-terminal residue" evidence="1">
    <location>
        <position position="1"/>
    </location>
</feature>
<protein>
    <submittedName>
        <fullName evidence="1">ENR1 protein</fullName>
    </submittedName>
</protein>
<evidence type="ECO:0000313" key="1">
    <source>
        <dbReference type="EMBL" id="NXJ72415.1"/>
    </source>
</evidence>
<dbReference type="AlphaFoldDB" id="A0A7L0DNX4"/>
<feature type="non-terminal residue" evidence="1">
    <location>
        <position position="74"/>
    </location>
</feature>
<name>A0A7L0DNX4_9CHAR</name>
<sequence>SEKQLGFPSLGKNLFIDLAQRIAGELNITDCWVCVGPLMSEEWPWKGTSLSPLQILKWNHSIVAEENKRPFVWI</sequence>
<evidence type="ECO:0000313" key="2">
    <source>
        <dbReference type="Proteomes" id="UP000545435"/>
    </source>
</evidence>